<gene>
    <name evidence="2" type="ORF">J437_LFUL008978</name>
</gene>
<dbReference type="Proteomes" id="UP000792457">
    <property type="component" value="Unassembled WGS sequence"/>
</dbReference>
<keyword evidence="3" id="KW-1185">Reference proteome</keyword>
<evidence type="ECO:0000256" key="1">
    <source>
        <dbReference type="SAM" id="SignalP"/>
    </source>
</evidence>
<comment type="caution">
    <text evidence="2">The sequence shown here is derived from an EMBL/GenBank/DDBJ whole genome shotgun (WGS) entry which is preliminary data.</text>
</comment>
<feature type="signal peptide" evidence="1">
    <location>
        <begin position="1"/>
        <end position="17"/>
    </location>
</feature>
<dbReference type="AlphaFoldDB" id="A0A8K0K6B0"/>
<dbReference type="OrthoDB" id="549017at2759"/>
<evidence type="ECO:0000313" key="3">
    <source>
        <dbReference type="Proteomes" id="UP000792457"/>
    </source>
</evidence>
<accession>A0A8K0K6B0</accession>
<keyword evidence="1" id="KW-0732">Signal</keyword>
<organism evidence="2 3">
    <name type="scientific">Ladona fulva</name>
    <name type="common">Scarce chaser dragonfly</name>
    <name type="synonym">Libellula fulva</name>
    <dbReference type="NCBI Taxonomy" id="123851"/>
    <lineage>
        <taxon>Eukaryota</taxon>
        <taxon>Metazoa</taxon>
        <taxon>Ecdysozoa</taxon>
        <taxon>Arthropoda</taxon>
        <taxon>Hexapoda</taxon>
        <taxon>Insecta</taxon>
        <taxon>Pterygota</taxon>
        <taxon>Palaeoptera</taxon>
        <taxon>Odonata</taxon>
        <taxon>Epiprocta</taxon>
        <taxon>Anisoptera</taxon>
        <taxon>Libelluloidea</taxon>
        <taxon>Libellulidae</taxon>
        <taxon>Ladona</taxon>
    </lineage>
</organism>
<name>A0A8K0K6B0_LADFU</name>
<feature type="chain" id="PRO_5035461336" evidence="1">
    <location>
        <begin position="18"/>
        <end position="357"/>
    </location>
</feature>
<proteinExistence type="predicted"/>
<reference evidence="2" key="2">
    <citation type="submission" date="2017-10" db="EMBL/GenBank/DDBJ databases">
        <title>Ladona fulva Genome sequencing and assembly.</title>
        <authorList>
            <person name="Murali S."/>
            <person name="Richards S."/>
            <person name="Bandaranaike D."/>
            <person name="Bellair M."/>
            <person name="Blankenburg K."/>
            <person name="Chao H."/>
            <person name="Dinh H."/>
            <person name="Doddapaneni H."/>
            <person name="Dugan-Rocha S."/>
            <person name="Elkadiri S."/>
            <person name="Gnanaolivu R."/>
            <person name="Hernandez B."/>
            <person name="Skinner E."/>
            <person name="Javaid M."/>
            <person name="Lee S."/>
            <person name="Li M."/>
            <person name="Ming W."/>
            <person name="Munidasa M."/>
            <person name="Muniz J."/>
            <person name="Nguyen L."/>
            <person name="Hughes D."/>
            <person name="Osuji N."/>
            <person name="Pu L.-L."/>
            <person name="Puazo M."/>
            <person name="Qu C."/>
            <person name="Quiroz J."/>
            <person name="Raj R."/>
            <person name="Weissenberger G."/>
            <person name="Xin Y."/>
            <person name="Zou X."/>
            <person name="Han Y."/>
            <person name="Worley K."/>
            <person name="Muzny D."/>
            <person name="Gibbs R."/>
        </authorList>
    </citation>
    <scope>NUCLEOTIDE SEQUENCE</scope>
    <source>
        <strain evidence="2">Sampled in the wild</strain>
    </source>
</reference>
<sequence>MSVKVCLFIVVLKACLSQQFSPPKDYLQHKIPSYLEDCYSNPELRDRALRLPSTINTLVSLIQKAERDEHTEKYTKKVGGVLDATVMSYSILHRFRLDGIVREPDVPSSKANITGSGKGVIPYAPMGPEFNKYKILFGELIPGNAILFPNSTLGPHEKCALHFMLSSTVDLWERGDEGMTCKRPKVEDGNVPSRLSRCPLEDGVMAVHTPYSLRADTVSPGTVIAGIAASLQHQEIPLSKLLHNTEDGVAVTDWIPVLHDVPQKLTILNTWAATLAGDMAEVAIYQGPYKLRTPIKDQEAIKADLKVGAEGWWGAGPNIPAPTVYTTDSRVAKWYYLLRNRDLEMTDAEIRGGIDGK</sequence>
<evidence type="ECO:0000313" key="2">
    <source>
        <dbReference type="EMBL" id="KAG8228521.1"/>
    </source>
</evidence>
<dbReference type="EMBL" id="KZ308376">
    <property type="protein sequence ID" value="KAG8228521.1"/>
    <property type="molecule type" value="Genomic_DNA"/>
</dbReference>
<protein>
    <submittedName>
        <fullName evidence="2">Uncharacterized protein</fullName>
    </submittedName>
</protein>
<reference evidence="2" key="1">
    <citation type="submission" date="2013-04" db="EMBL/GenBank/DDBJ databases">
        <authorList>
            <person name="Qu J."/>
            <person name="Murali S.C."/>
            <person name="Bandaranaike D."/>
            <person name="Bellair M."/>
            <person name="Blankenburg K."/>
            <person name="Chao H."/>
            <person name="Dinh H."/>
            <person name="Doddapaneni H."/>
            <person name="Downs B."/>
            <person name="Dugan-Rocha S."/>
            <person name="Elkadiri S."/>
            <person name="Gnanaolivu R.D."/>
            <person name="Hernandez B."/>
            <person name="Javaid M."/>
            <person name="Jayaseelan J.C."/>
            <person name="Lee S."/>
            <person name="Li M."/>
            <person name="Ming W."/>
            <person name="Munidasa M."/>
            <person name="Muniz J."/>
            <person name="Nguyen L."/>
            <person name="Ongeri F."/>
            <person name="Osuji N."/>
            <person name="Pu L.-L."/>
            <person name="Puazo M."/>
            <person name="Qu C."/>
            <person name="Quiroz J."/>
            <person name="Raj R."/>
            <person name="Weissenberger G."/>
            <person name="Xin Y."/>
            <person name="Zou X."/>
            <person name="Han Y."/>
            <person name="Richards S."/>
            <person name="Worley K."/>
            <person name="Muzny D."/>
            <person name="Gibbs R."/>
        </authorList>
    </citation>
    <scope>NUCLEOTIDE SEQUENCE</scope>
    <source>
        <strain evidence="2">Sampled in the wild</strain>
    </source>
</reference>